<dbReference type="OrthoDB" id="1896834at2759"/>
<dbReference type="InterPro" id="IPR005333">
    <property type="entry name" value="Transcription_factor_TCP"/>
</dbReference>
<evidence type="ECO:0000256" key="4">
    <source>
        <dbReference type="ARBA" id="ARBA00023163"/>
    </source>
</evidence>
<dbReference type="GO" id="GO:0005634">
    <property type="term" value="C:nucleus"/>
    <property type="evidence" value="ECO:0007669"/>
    <property type="project" value="UniProtKB-SubCell"/>
</dbReference>
<keyword evidence="4" id="KW-0804">Transcription</keyword>
<keyword evidence="5" id="KW-0539">Nucleus</keyword>
<evidence type="ECO:0000313" key="8">
    <source>
        <dbReference type="EMBL" id="PWA72752.1"/>
    </source>
</evidence>
<protein>
    <submittedName>
        <fullName evidence="8">Transcription factor, TCP</fullName>
    </submittedName>
</protein>
<evidence type="ECO:0000256" key="6">
    <source>
        <dbReference type="SAM" id="MobiDB-lite"/>
    </source>
</evidence>
<dbReference type="Proteomes" id="UP000245207">
    <property type="component" value="Unassembled WGS sequence"/>
</dbReference>
<accession>A0A2U1NGW5</accession>
<dbReference type="InterPro" id="IPR017887">
    <property type="entry name" value="TF_TCP_subgr"/>
</dbReference>
<evidence type="ECO:0000313" key="10">
    <source>
        <dbReference type="Proteomes" id="UP000245207"/>
    </source>
</evidence>
<evidence type="ECO:0000256" key="1">
    <source>
        <dbReference type="ARBA" id="ARBA00004123"/>
    </source>
</evidence>
<evidence type="ECO:0000259" key="7">
    <source>
        <dbReference type="PROSITE" id="PS51369"/>
    </source>
</evidence>
<dbReference type="EMBL" id="PKPP01000218">
    <property type="protein sequence ID" value="PWA95791.1"/>
    <property type="molecule type" value="Genomic_DNA"/>
</dbReference>
<evidence type="ECO:0000256" key="2">
    <source>
        <dbReference type="ARBA" id="ARBA00023015"/>
    </source>
</evidence>
<dbReference type="AlphaFoldDB" id="A0A2U1NGW5"/>
<keyword evidence="2" id="KW-0805">Transcription regulation</keyword>
<feature type="region of interest" description="Disordered" evidence="6">
    <location>
        <begin position="181"/>
        <end position="201"/>
    </location>
</feature>
<keyword evidence="10" id="KW-1185">Reference proteome</keyword>
<evidence type="ECO:0000256" key="3">
    <source>
        <dbReference type="ARBA" id="ARBA00023125"/>
    </source>
</evidence>
<proteinExistence type="predicted"/>
<dbReference type="PANTHER" id="PTHR31072">
    <property type="entry name" value="TRANSCRIPTION FACTOR TCP4-RELATED"/>
    <property type="match status" value="1"/>
</dbReference>
<gene>
    <name evidence="9" type="ORF">CTI12_AA046070</name>
    <name evidence="8" type="ORF">CTI12_AA085470</name>
</gene>
<evidence type="ECO:0000313" key="9">
    <source>
        <dbReference type="EMBL" id="PWA95791.1"/>
    </source>
</evidence>
<dbReference type="STRING" id="35608.A0A2U1NGW5"/>
<dbReference type="PANTHER" id="PTHR31072:SF87">
    <property type="entry name" value="TRANSCRIPTION FACTOR TCP12"/>
    <property type="match status" value="1"/>
</dbReference>
<dbReference type="EMBL" id="PKPP01002847">
    <property type="protein sequence ID" value="PWA72752.1"/>
    <property type="molecule type" value="Genomic_DNA"/>
</dbReference>
<comment type="subcellular location">
    <subcellularLocation>
        <location evidence="1">Nucleus</location>
    </subcellularLocation>
</comment>
<comment type="caution">
    <text evidence="8">The sequence shown here is derived from an EMBL/GenBank/DDBJ whole genome shotgun (WGS) entry which is preliminary data.</text>
</comment>
<dbReference type="GO" id="GO:0003700">
    <property type="term" value="F:DNA-binding transcription factor activity"/>
    <property type="evidence" value="ECO:0007669"/>
    <property type="project" value="InterPro"/>
</dbReference>
<name>A0A2U1NGW5_ARTAN</name>
<keyword evidence="3" id="KW-0238">DNA-binding</keyword>
<evidence type="ECO:0000256" key="5">
    <source>
        <dbReference type="ARBA" id="ARBA00023242"/>
    </source>
</evidence>
<reference evidence="8 10" key="1">
    <citation type="journal article" date="2018" name="Mol. Plant">
        <title>The genome of Artemisia annua provides insight into the evolution of Asteraceae family and artemisinin biosynthesis.</title>
        <authorList>
            <person name="Shen Q."/>
            <person name="Zhang L."/>
            <person name="Liao Z."/>
            <person name="Wang S."/>
            <person name="Yan T."/>
            <person name="Shi P."/>
            <person name="Liu M."/>
            <person name="Fu X."/>
            <person name="Pan Q."/>
            <person name="Wang Y."/>
            <person name="Lv Z."/>
            <person name="Lu X."/>
            <person name="Zhang F."/>
            <person name="Jiang W."/>
            <person name="Ma Y."/>
            <person name="Chen M."/>
            <person name="Hao X."/>
            <person name="Li L."/>
            <person name="Tang Y."/>
            <person name="Lv G."/>
            <person name="Zhou Y."/>
            <person name="Sun X."/>
            <person name="Brodelius P.E."/>
            <person name="Rose J.K.C."/>
            <person name="Tang K."/>
        </authorList>
    </citation>
    <scope>NUCLEOTIDE SEQUENCE [LARGE SCALE GENOMIC DNA]</scope>
    <source>
        <strain evidence="10">cv. Huhao1</strain>
        <tissue evidence="8">Leaf</tissue>
    </source>
</reference>
<dbReference type="Pfam" id="PF03634">
    <property type="entry name" value="TCP"/>
    <property type="match status" value="1"/>
</dbReference>
<feature type="domain" description="TCP" evidence="7">
    <location>
        <begin position="118"/>
        <end position="176"/>
    </location>
</feature>
<organism evidence="8 10">
    <name type="scientific">Artemisia annua</name>
    <name type="common">Sweet wormwood</name>
    <dbReference type="NCBI Taxonomy" id="35608"/>
    <lineage>
        <taxon>Eukaryota</taxon>
        <taxon>Viridiplantae</taxon>
        <taxon>Streptophyta</taxon>
        <taxon>Embryophyta</taxon>
        <taxon>Tracheophyta</taxon>
        <taxon>Spermatophyta</taxon>
        <taxon>Magnoliopsida</taxon>
        <taxon>eudicotyledons</taxon>
        <taxon>Gunneridae</taxon>
        <taxon>Pentapetalae</taxon>
        <taxon>asterids</taxon>
        <taxon>campanulids</taxon>
        <taxon>Asterales</taxon>
        <taxon>Asteraceae</taxon>
        <taxon>Asteroideae</taxon>
        <taxon>Anthemideae</taxon>
        <taxon>Artemisiinae</taxon>
        <taxon>Artemisia</taxon>
    </lineage>
</organism>
<dbReference type="PROSITE" id="PS51369">
    <property type="entry name" value="TCP"/>
    <property type="match status" value="1"/>
</dbReference>
<sequence>MDYMFPSRNNENLLLISNKLTNHGDIGLGQENVPASSLLLDCLIKSSAVHKNSQEGEPPLFMHVPSPFFNEMNNEGHVTATTTTTIGSQNNPLKLCNTTKEPLASKLKGVRKKRSVGKKDRHSKIHTAQGLRDRRMRLSVHTARKFFDLNDMLGFDKASKTIEWLFNKSKKAIDEVTETIQSDDATQRTSNDNNDIESSLSPCETESMIEIITAGTDKDDNLEVQGDHDINQIEDESSLGRTRGRMMFHTVNKPKQMFQADSNVDFHQSQLEFSQNLDNQNMEESSCYPLEFSNTYHCLKHLHLDNTVRNTDTYFNYNKTVAEPPAGWLNSRNTFLGFLGGWDSDLPRIESNNGIMPNIAPLTGSMNEENPSSGLNCSSFVNFHLQNHGP</sequence>
<dbReference type="GO" id="GO:0043565">
    <property type="term" value="F:sequence-specific DNA binding"/>
    <property type="evidence" value="ECO:0007669"/>
    <property type="project" value="TreeGrafter"/>
</dbReference>
<dbReference type="GO" id="GO:2000032">
    <property type="term" value="P:regulation of secondary shoot formation"/>
    <property type="evidence" value="ECO:0007669"/>
    <property type="project" value="TreeGrafter"/>
</dbReference>